<reference evidence="2 3" key="1">
    <citation type="submission" date="2024-05" db="EMBL/GenBank/DDBJ databases">
        <title>Genome sequencing and assembly of Indian major carp, Cirrhinus mrigala (Hamilton, 1822).</title>
        <authorList>
            <person name="Mohindra V."/>
            <person name="Chowdhury L.M."/>
            <person name="Lal K."/>
            <person name="Jena J.K."/>
        </authorList>
    </citation>
    <scope>NUCLEOTIDE SEQUENCE [LARGE SCALE GENOMIC DNA]</scope>
    <source>
        <strain evidence="2">CM1030</strain>
        <tissue evidence="2">Blood</tissue>
    </source>
</reference>
<feature type="region of interest" description="Disordered" evidence="1">
    <location>
        <begin position="1"/>
        <end position="189"/>
    </location>
</feature>
<feature type="compositionally biased region" description="Basic and acidic residues" evidence="1">
    <location>
        <begin position="41"/>
        <end position="56"/>
    </location>
</feature>
<feature type="compositionally biased region" description="Pro residues" evidence="1">
    <location>
        <begin position="135"/>
        <end position="170"/>
    </location>
</feature>
<feature type="compositionally biased region" description="Basic and acidic residues" evidence="1">
    <location>
        <begin position="7"/>
        <end position="21"/>
    </location>
</feature>
<feature type="compositionally biased region" description="Pro residues" evidence="1">
    <location>
        <begin position="103"/>
        <end position="127"/>
    </location>
</feature>
<dbReference type="Proteomes" id="UP001529510">
    <property type="component" value="Unassembled WGS sequence"/>
</dbReference>
<comment type="caution">
    <text evidence="2">The sequence shown here is derived from an EMBL/GenBank/DDBJ whole genome shotgun (WGS) entry which is preliminary data.</text>
</comment>
<accession>A0ABD0NRY1</accession>
<keyword evidence="3" id="KW-1185">Reference proteome</keyword>
<feature type="non-terminal residue" evidence="2">
    <location>
        <position position="1"/>
    </location>
</feature>
<dbReference type="PRINTS" id="PR01217">
    <property type="entry name" value="PRICHEXTENSN"/>
</dbReference>
<feature type="compositionally biased region" description="Polar residues" evidence="1">
    <location>
        <begin position="90"/>
        <end position="102"/>
    </location>
</feature>
<dbReference type="EMBL" id="JAMKFB020000020">
    <property type="protein sequence ID" value="KAL0164674.1"/>
    <property type="molecule type" value="Genomic_DNA"/>
</dbReference>
<evidence type="ECO:0000313" key="3">
    <source>
        <dbReference type="Proteomes" id="UP001529510"/>
    </source>
</evidence>
<evidence type="ECO:0000256" key="1">
    <source>
        <dbReference type="SAM" id="MobiDB-lite"/>
    </source>
</evidence>
<sequence>ATIASLQRERDKERDKDHRDAAVSTEDNIKPRIFRSVCIQTERDTLIKPEDAKEAQSRSFDPLPKNADLSSTKNFTDKQKTVPPPAPPTVSLQLQMDSNNISPHPPPPPPLPPPPGPCTPNAPPLPAQPLNKPGSLPPPPPPPPPPMTGCGLPPPPPPVLHSFPPPPPPGVGIFPSGAADNPPRKPTVEPVCPMKPLYWTRIQVQDN</sequence>
<name>A0ABD0NRY1_CIRMR</name>
<dbReference type="AlphaFoldDB" id="A0ABD0NRY1"/>
<evidence type="ECO:0000313" key="2">
    <source>
        <dbReference type="EMBL" id="KAL0164674.1"/>
    </source>
</evidence>
<gene>
    <name evidence="2" type="ORF">M9458_040427</name>
</gene>
<proteinExistence type="predicted"/>
<feature type="non-terminal residue" evidence="2">
    <location>
        <position position="207"/>
    </location>
</feature>
<protein>
    <submittedName>
        <fullName evidence="2">Uncharacterized protein</fullName>
    </submittedName>
</protein>
<organism evidence="2 3">
    <name type="scientific">Cirrhinus mrigala</name>
    <name type="common">Mrigala</name>
    <dbReference type="NCBI Taxonomy" id="683832"/>
    <lineage>
        <taxon>Eukaryota</taxon>
        <taxon>Metazoa</taxon>
        <taxon>Chordata</taxon>
        <taxon>Craniata</taxon>
        <taxon>Vertebrata</taxon>
        <taxon>Euteleostomi</taxon>
        <taxon>Actinopterygii</taxon>
        <taxon>Neopterygii</taxon>
        <taxon>Teleostei</taxon>
        <taxon>Ostariophysi</taxon>
        <taxon>Cypriniformes</taxon>
        <taxon>Cyprinidae</taxon>
        <taxon>Labeoninae</taxon>
        <taxon>Labeonini</taxon>
        <taxon>Cirrhinus</taxon>
    </lineage>
</organism>